<dbReference type="SUPFAM" id="SSF53474">
    <property type="entry name" value="alpha/beta-Hydrolases"/>
    <property type="match status" value="1"/>
</dbReference>
<keyword evidence="6" id="KW-1185">Reference proteome</keyword>
<dbReference type="GO" id="GO:0016787">
    <property type="term" value="F:hydrolase activity"/>
    <property type="evidence" value="ECO:0007669"/>
    <property type="project" value="UniProtKB-KW"/>
</dbReference>
<feature type="domain" description="Carboxylesterase type B" evidence="4">
    <location>
        <begin position="9"/>
        <end position="463"/>
    </location>
</feature>
<evidence type="ECO:0000313" key="6">
    <source>
        <dbReference type="Proteomes" id="UP000246722"/>
    </source>
</evidence>
<keyword evidence="2 3" id="KW-0378">Hydrolase</keyword>
<evidence type="ECO:0000256" key="2">
    <source>
        <dbReference type="ARBA" id="ARBA00022801"/>
    </source>
</evidence>
<dbReference type="EMBL" id="QHLY01000004">
    <property type="protein sequence ID" value="PXA72823.1"/>
    <property type="molecule type" value="Genomic_DNA"/>
</dbReference>
<dbReference type="Pfam" id="PF00135">
    <property type="entry name" value="COesterase"/>
    <property type="match status" value="1"/>
</dbReference>
<comment type="similarity">
    <text evidence="1 3">Belongs to the type-B carboxylesterase/lipase family.</text>
</comment>
<dbReference type="PANTHER" id="PTHR11559">
    <property type="entry name" value="CARBOXYLESTERASE"/>
    <property type="match status" value="1"/>
</dbReference>
<evidence type="ECO:0000313" key="5">
    <source>
        <dbReference type="EMBL" id="PXA72823.1"/>
    </source>
</evidence>
<dbReference type="InterPro" id="IPR002018">
    <property type="entry name" value="CarbesteraseB"/>
</dbReference>
<gene>
    <name evidence="5" type="ORF">CTB96_01265</name>
</gene>
<dbReference type="Proteomes" id="UP000246722">
    <property type="component" value="Unassembled WGS sequence"/>
</dbReference>
<proteinExistence type="inferred from homology"/>
<dbReference type="InterPro" id="IPR050309">
    <property type="entry name" value="Type-B_Carboxylest/Lipase"/>
</dbReference>
<dbReference type="InterPro" id="IPR019826">
    <property type="entry name" value="Carboxylesterase_B_AS"/>
</dbReference>
<organism evidence="5 6">
    <name type="scientific">Cryobacterium arcticum</name>
    <dbReference type="NCBI Taxonomy" id="670052"/>
    <lineage>
        <taxon>Bacteria</taxon>
        <taxon>Bacillati</taxon>
        <taxon>Actinomycetota</taxon>
        <taxon>Actinomycetes</taxon>
        <taxon>Micrococcales</taxon>
        <taxon>Microbacteriaceae</taxon>
        <taxon>Cryobacterium</taxon>
    </lineage>
</organism>
<dbReference type="OrthoDB" id="3199405at2"/>
<protein>
    <recommendedName>
        <fullName evidence="3">Carboxylic ester hydrolase</fullName>
        <ecNumber evidence="3">3.1.1.-</ecNumber>
    </recommendedName>
</protein>
<comment type="caution">
    <text evidence="5">The sequence shown here is derived from an EMBL/GenBank/DDBJ whole genome shotgun (WGS) entry which is preliminary data.</text>
</comment>
<evidence type="ECO:0000256" key="1">
    <source>
        <dbReference type="ARBA" id="ARBA00005964"/>
    </source>
</evidence>
<dbReference type="Gene3D" id="3.40.50.1820">
    <property type="entry name" value="alpha/beta hydrolase"/>
    <property type="match status" value="1"/>
</dbReference>
<accession>A0A317ZZQ9</accession>
<dbReference type="AlphaFoldDB" id="A0A317ZZQ9"/>
<name>A0A317ZZQ9_9MICO</name>
<sequence length="499" mass="51850">MDPAAAPEAITRSGRVRGFWRGASAAFLGIPFAAAPVGEHRFLAPAPVTPWAGVRDALAYGPTPQRRQFAEVTTIPEPSIPGDDILSVNVFTPRLPAAESPVPGLPVLVWIHGGGYAAGSPASPWYDGVAFNRDGIVVVTVSYRLGFEGFGWIDGAPLNRGILDQIAALEWVQSNIGAFGGDPDRVTVAGQSAGAGSTLALLSCPRTAGLFAGAIAQSAPAYGQSAAAAEKIGRRFAARLGVSPDLTGWRTVAAETIVDAEPSAQLTGDGILHPTMPLPALTRAAHDPGADITGIPFAPVVDDDIVADLLTAVRTGRNAEVPLLLGSTTHEFNFPSGESVDELTDALTDAGISPEAVARFESTVSAIGSGYARGQLSSAVLFRVPTVRCASARTEAGAGARTWLYDFAFRAPASGLAGHCIDLPFAWDLLDAEQVSVSVGDNLPRALAATMHAEWVQFISTGTVSWPAVAEHPAGAERFDTLSVFDPNAYELEAELAAL</sequence>
<reference evidence="5 6" key="1">
    <citation type="submission" date="2018-05" db="EMBL/GenBank/DDBJ databases">
        <title>Genetic diversity of glacier-inhabiting Cryobacterium bacteria in China and description of Cryobacterium mengkeensis sp. nov. and Arthrobacter glacialis sp. nov.</title>
        <authorList>
            <person name="Liu Q."/>
            <person name="Xin Y.-H."/>
        </authorList>
    </citation>
    <scope>NUCLEOTIDE SEQUENCE [LARGE SCALE GENOMIC DNA]</scope>
    <source>
        <strain evidence="5 6">SK-1</strain>
    </source>
</reference>
<dbReference type="PROSITE" id="PS00122">
    <property type="entry name" value="CARBOXYLESTERASE_B_1"/>
    <property type="match status" value="1"/>
</dbReference>
<dbReference type="InterPro" id="IPR029058">
    <property type="entry name" value="AB_hydrolase_fold"/>
</dbReference>
<evidence type="ECO:0000256" key="3">
    <source>
        <dbReference type="RuleBase" id="RU361235"/>
    </source>
</evidence>
<evidence type="ECO:0000259" key="4">
    <source>
        <dbReference type="Pfam" id="PF00135"/>
    </source>
</evidence>
<dbReference type="EC" id="3.1.1.-" evidence="3"/>